<protein>
    <submittedName>
        <fullName evidence="2">DNA/RNA non-specific endonuclease</fullName>
    </submittedName>
</protein>
<dbReference type="RefSeq" id="WP_321560787.1">
    <property type="nucleotide sequence ID" value="NZ_CP139558.1"/>
</dbReference>
<evidence type="ECO:0000259" key="1">
    <source>
        <dbReference type="Pfam" id="PF01223"/>
    </source>
</evidence>
<keyword evidence="3" id="KW-1185">Reference proteome</keyword>
<dbReference type="InterPro" id="IPR044929">
    <property type="entry name" value="DNA/RNA_non-sp_Endonuclease_sf"/>
</dbReference>
<dbReference type="EMBL" id="CP139558">
    <property type="protein sequence ID" value="WPU91621.1"/>
    <property type="molecule type" value="Genomic_DNA"/>
</dbReference>
<name>A0ABZ0TFN2_9SPHI</name>
<dbReference type="Pfam" id="PF01223">
    <property type="entry name" value="Endonuclease_NS"/>
    <property type="match status" value="1"/>
</dbReference>
<organism evidence="2 3">
    <name type="scientific">Mucilaginibacter sabulilitoris</name>
    <dbReference type="NCBI Taxonomy" id="1173583"/>
    <lineage>
        <taxon>Bacteria</taxon>
        <taxon>Pseudomonadati</taxon>
        <taxon>Bacteroidota</taxon>
        <taxon>Sphingobacteriia</taxon>
        <taxon>Sphingobacteriales</taxon>
        <taxon>Sphingobacteriaceae</taxon>
        <taxon>Mucilaginibacter</taxon>
    </lineage>
</organism>
<gene>
    <name evidence="2" type="ORF">SNE25_20090</name>
</gene>
<proteinExistence type="predicted"/>
<accession>A0ABZ0TFN2</accession>
<feature type="domain" description="DNA/RNA non-specific endonuclease/pyrophosphatase/phosphodiesterase" evidence="1">
    <location>
        <begin position="35"/>
        <end position="112"/>
    </location>
</feature>
<dbReference type="GO" id="GO:0004519">
    <property type="term" value="F:endonuclease activity"/>
    <property type="evidence" value="ECO:0007669"/>
    <property type="project" value="UniProtKB-KW"/>
</dbReference>
<keyword evidence="2" id="KW-0378">Hydrolase</keyword>
<evidence type="ECO:0000313" key="2">
    <source>
        <dbReference type="EMBL" id="WPU91621.1"/>
    </source>
</evidence>
<keyword evidence="2" id="KW-0255">Endonuclease</keyword>
<keyword evidence="2" id="KW-0540">Nuclease</keyword>
<dbReference type="InterPro" id="IPR044925">
    <property type="entry name" value="His-Me_finger_sf"/>
</dbReference>
<dbReference type="InterPro" id="IPR001604">
    <property type="entry name" value="Endo_G_ENPP1-like_dom"/>
</dbReference>
<dbReference type="SUPFAM" id="SSF54060">
    <property type="entry name" value="His-Me finger endonucleases"/>
    <property type="match status" value="1"/>
</dbReference>
<evidence type="ECO:0000313" key="3">
    <source>
        <dbReference type="Proteomes" id="UP001324380"/>
    </source>
</evidence>
<sequence length="136" mass="15583">MSGLDTAGGAILSDTYTFNAGMEFQRQNICTEIATEELCRKLTGYEGPEITDSVKIWCDTYGTQRTYTKDDLTITVPSHYYKIIKYLDHTTNQVVTLCYWMPNQPTERRAMLPQRMVDHAVLVNNLGFDPQVVFKE</sequence>
<dbReference type="Proteomes" id="UP001324380">
    <property type="component" value="Chromosome"/>
</dbReference>
<reference evidence="2 3" key="1">
    <citation type="submission" date="2023-11" db="EMBL/GenBank/DDBJ databases">
        <title>Analysis of the Genomes of Mucilaginibacter gossypii cycad 4 and M. sabulilitoris SNA2: microbes with the potential for plant growth promotion.</title>
        <authorList>
            <person name="Hirsch A.M."/>
            <person name="Humm E."/>
            <person name="Rubbi M."/>
            <person name="Del Vecchio G."/>
            <person name="Ha S.M."/>
            <person name="Pellegrini M."/>
            <person name="Gunsalus R.P."/>
        </authorList>
    </citation>
    <scope>NUCLEOTIDE SEQUENCE [LARGE SCALE GENOMIC DNA]</scope>
    <source>
        <strain evidence="2 3">SNA2</strain>
    </source>
</reference>
<dbReference type="Gene3D" id="3.40.570.10">
    <property type="entry name" value="Extracellular Endonuclease, subunit A"/>
    <property type="match status" value="1"/>
</dbReference>